<dbReference type="Proteomes" id="UP000008827">
    <property type="component" value="Chromosome 3"/>
</dbReference>
<evidence type="ECO:0000313" key="8">
    <source>
        <dbReference type="Proteomes" id="UP000008827"/>
    </source>
</evidence>
<dbReference type="Gene3D" id="3.40.50.300">
    <property type="entry name" value="P-loop containing nucleotide triphosphate hydrolases"/>
    <property type="match status" value="2"/>
</dbReference>
<dbReference type="EnsemblPlants" id="KRH66849">
    <property type="protein sequence ID" value="KRH66849"/>
    <property type="gene ID" value="GLYMA_03G133000"/>
</dbReference>
<dbReference type="GO" id="GO:0006281">
    <property type="term" value="P:DNA repair"/>
    <property type="evidence" value="ECO:0007669"/>
    <property type="project" value="InterPro"/>
</dbReference>
<dbReference type="GO" id="GO:0003697">
    <property type="term" value="F:single-stranded DNA binding"/>
    <property type="evidence" value="ECO:0007669"/>
    <property type="project" value="InterPro"/>
</dbReference>
<dbReference type="PANTHER" id="PTHR45900:SF4">
    <property type="entry name" value="DNA REPAIR PROTEIN RECA HOMOLOG 2, MITOCHONDRIAL"/>
    <property type="match status" value="1"/>
</dbReference>
<evidence type="ECO:0000256" key="4">
    <source>
        <dbReference type="ARBA" id="ARBA00023172"/>
    </source>
</evidence>
<keyword evidence="8" id="KW-1185">Reference proteome</keyword>
<dbReference type="GO" id="GO:0005524">
    <property type="term" value="F:ATP binding"/>
    <property type="evidence" value="ECO:0007669"/>
    <property type="project" value="UniProtKB-KW"/>
</dbReference>
<proteinExistence type="inferred from homology"/>
<keyword evidence="4" id="KW-0233">DNA recombination</keyword>
<dbReference type="Gramene" id="KRH66849">
    <property type="protein sequence ID" value="KRH66849"/>
    <property type="gene ID" value="GLYMA_03G133000"/>
</dbReference>
<evidence type="ECO:0000256" key="3">
    <source>
        <dbReference type="ARBA" id="ARBA00022840"/>
    </source>
</evidence>
<keyword evidence="3" id="KW-0067">ATP-binding</keyword>
<reference evidence="6" key="3">
    <citation type="submission" date="2018-07" db="EMBL/GenBank/DDBJ databases">
        <title>WGS assembly of Glycine max.</title>
        <authorList>
            <person name="Schmutz J."/>
            <person name="Cannon S."/>
            <person name="Schlueter J."/>
            <person name="Ma J."/>
            <person name="Mitros T."/>
            <person name="Nelson W."/>
            <person name="Hyten D."/>
            <person name="Song Q."/>
            <person name="Thelen J."/>
            <person name="Cheng J."/>
            <person name="Xu D."/>
            <person name="Hellsten U."/>
            <person name="May G."/>
            <person name="Yu Y."/>
            <person name="Sakurai T."/>
            <person name="Umezawa T."/>
            <person name="Bhattacharyya M."/>
            <person name="Sandhu D."/>
            <person name="Valliyodan B."/>
            <person name="Lindquist E."/>
            <person name="Peto M."/>
            <person name="Grant D."/>
            <person name="Shu S."/>
            <person name="Goodstein D."/>
            <person name="Barry K."/>
            <person name="Futrell-Griggs M."/>
            <person name="Abernathy B."/>
            <person name="Du J."/>
            <person name="Tian Z."/>
            <person name="Zhu L."/>
            <person name="Gill N."/>
            <person name="Joshi T."/>
            <person name="Libault M."/>
            <person name="Sethuraman A."/>
            <person name="Zhang X."/>
            <person name="Shinozaki K."/>
            <person name="Nguyen H."/>
            <person name="Wing R."/>
            <person name="Cregan P."/>
            <person name="Specht J."/>
            <person name="Grimwood J."/>
            <person name="Rokhsar D."/>
            <person name="Stacey G."/>
            <person name="Shoemaker R."/>
            <person name="Jackson S."/>
        </authorList>
    </citation>
    <scope>NUCLEOTIDE SEQUENCE</scope>
    <source>
        <tissue evidence="6">Callus</tissue>
    </source>
</reference>
<dbReference type="Pfam" id="PF00154">
    <property type="entry name" value="RecA_N"/>
    <property type="match status" value="1"/>
</dbReference>
<dbReference type="STRING" id="3847.A0A0R0KIX0"/>
<dbReference type="EMBL" id="CM000836">
    <property type="protein sequence ID" value="KRH66849.1"/>
    <property type="molecule type" value="Genomic_DNA"/>
</dbReference>
<dbReference type="AlphaFoldDB" id="A0A0R0KIX0"/>
<dbReference type="InterPro" id="IPR013765">
    <property type="entry name" value="DNA_recomb/repair_RecA"/>
</dbReference>
<dbReference type="InParanoid" id="A0A0R0KIX0"/>
<evidence type="ECO:0000256" key="2">
    <source>
        <dbReference type="ARBA" id="ARBA00022741"/>
    </source>
</evidence>
<organism evidence="6">
    <name type="scientific">Glycine max</name>
    <name type="common">Soybean</name>
    <name type="synonym">Glycine hispida</name>
    <dbReference type="NCBI Taxonomy" id="3847"/>
    <lineage>
        <taxon>Eukaryota</taxon>
        <taxon>Viridiplantae</taxon>
        <taxon>Streptophyta</taxon>
        <taxon>Embryophyta</taxon>
        <taxon>Tracheophyta</taxon>
        <taxon>Spermatophyta</taxon>
        <taxon>Magnoliopsida</taxon>
        <taxon>eudicotyledons</taxon>
        <taxon>Gunneridae</taxon>
        <taxon>Pentapetalae</taxon>
        <taxon>rosids</taxon>
        <taxon>fabids</taxon>
        <taxon>Fabales</taxon>
        <taxon>Fabaceae</taxon>
        <taxon>Papilionoideae</taxon>
        <taxon>50 kb inversion clade</taxon>
        <taxon>NPAAA clade</taxon>
        <taxon>indigoferoid/millettioid clade</taxon>
        <taxon>Phaseoleae</taxon>
        <taxon>Glycine</taxon>
        <taxon>Glycine subgen. Soja</taxon>
    </lineage>
</organism>
<gene>
    <name evidence="6" type="ORF">GLYMA_03G133000</name>
</gene>
<reference evidence="6 7" key="1">
    <citation type="journal article" date="2010" name="Nature">
        <title>Genome sequence of the palaeopolyploid soybean.</title>
        <authorList>
            <person name="Schmutz J."/>
            <person name="Cannon S.B."/>
            <person name="Schlueter J."/>
            <person name="Ma J."/>
            <person name="Mitros T."/>
            <person name="Nelson W."/>
            <person name="Hyten D.L."/>
            <person name="Song Q."/>
            <person name="Thelen J.J."/>
            <person name="Cheng J."/>
            <person name="Xu D."/>
            <person name="Hellsten U."/>
            <person name="May G.D."/>
            <person name="Yu Y."/>
            <person name="Sakurai T."/>
            <person name="Umezawa T."/>
            <person name="Bhattacharyya M.K."/>
            <person name="Sandhu D."/>
            <person name="Valliyodan B."/>
            <person name="Lindquist E."/>
            <person name="Peto M."/>
            <person name="Grant D."/>
            <person name="Shu S."/>
            <person name="Goodstein D."/>
            <person name="Barry K."/>
            <person name="Futrell-Griggs M."/>
            <person name="Abernathy B."/>
            <person name="Du J."/>
            <person name="Tian Z."/>
            <person name="Zhu L."/>
            <person name="Gill N."/>
            <person name="Joshi T."/>
            <person name="Libault M."/>
            <person name="Sethuraman A."/>
            <person name="Zhang X.-C."/>
            <person name="Shinozaki K."/>
            <person name="Nguyen H.T."/>
            <person name="Wing R.A."/>
            <person name="Cregan P."/>
            <person name="Specht J."/>
            <person name="Grimwood J."/>
            <person name="Rokhsar D."/>
            <person name="Stacey G."/>
            <person name="Shoemaker R.C."/>
            <person name="Jackson S.A."/>
        </authorList>
    </citation>
    <scope>NUCLEOTIDE SEQUENCE</scope>
    <source>
        <strain evidence="7">cv. Williams 82</strain>
        <tissue evidence="6">Callus</tissue>
    </source>
</reference>
<dbReference type="SMR" id="A0A0R0KIX0"/>
<dbReference type="GO" id="GO:0006310">
    <property type="term" value="P:DNA recombination"/>
    <property type="evidence" value="ECO:0007669"/>
    <property type="project" value="UniProtKB-KW"/>
</dbReference>
<dbReference type="InterPro" id="IPR049428">
    <property type="entry name" value="RecA-like_N"/>
</dbReference>
<evidence type="ECO:0000259" key="5">
    <source>
        <dbReference type="Pfam" id="PF00154"/>
    </source>
</evidence>
<sequence>MSLFPRLHIFARPLLSSSLSAPSASVLMLLNPDGTDLWIWFDSSIELGNVPLMLLIQSINGGRQVMTRIGMNACSLSSAAEASDFECDVTHDDVKAADKDNALCLALSQLKIFGVRRARVISIGSLKLHLALGIRGLPKGRIVEIYGRDAAGKTTIALRIIKEAQKLGEFILHSYVSFKWQMCRLKALCIQKHPYELVNCHQLLLLILKTFLYISHPDCAENLLSMVVTLTKSGAVDVIVIDSVEGVMICAQVVKNKLAPAATKRAEQGIKFGRGFCHESDVLDLACEHGIIVKHEGSYFIEGSSLDSREAAELFLAQNDAVCDKLVRDMTRLYF</sequence>
<name>A0A0R0KIX0_SOYBN</name>
<evidence type="ECO:0000313" key="6">
    <source>
        <dbReference type="EMBL" id="KRH66849.1"/>
    </source>
</evidence>
<keyword evidence="2" id="KW-0547">Nucleotide-binding</keyword>
<dbReference type="InterPro" id="IPR027417">
    <property type="entry name" value="P-loop_NTPase"/>
</dbReference>
<reference evidence="7" key="2">
    <citation type="submission" date="2018-02" db="UniProtKB">
        <authorList>
            <consortium name="EnsemblPlants"/>
        </authorList>
    </citation>
    <scope>IDENTIFICATION</scope>
    <source>
        <strain evidence="7">Williams 82</strain>
    </source>
</reference>
<dbReference type="SUPFAM" id="SSF52540">
    <property type="entry name" value="P-loop containing nucleoside triphosphate hydrolases"/>
    <property type="match status" value="1"/>
</dbReference>
<accession>A0A0R0KIX0</accession>
<evidence type="ECO:0000313" key="7">
    <source>
        <dbReference type="EnsemblPlants" id="KRH66849"/>
    </source>
</evidence>
<protein>
    <recommendedName>
        <fullName evidence="5">RecA-like N-terminal domain-containing protein</fullName>
    </recommendedName>
</protein>
<evidence type="ECO:0000256" key="1">
    <source>
        <dbReference type="ARBA" id="ARBA00009391"/>
    </source>
</evidence>
<feature type="domain" description="RecA-like N-terminal" evidence="5">
    <location>
        <begin position="118"/>
        <end position="246"/>
    </location>
</feature>
<comment type="similarity">
    <text evidence="1">Belongs to the RecA family.</text>
</comment>
<dbReference type="PANTHER" id="PTHR45900">
    <property type="entry name" value="RECA"/>
    <property type="match status" value="1"/>
</dbReference>